<name>A0A8J2YE38_9BACL</name>
<evidence type="ECO:0000256" key="1">
    <source>
        <dbReference type="ARBA" id="ARBA00022475"/>
    </source>
</evidence>
<dbReference type="InterPro" id="IPR003810">
    <property type="entry name" value="Mntp/YtaF"/>
</dbReference>
<protein>
    <submittedName>
        <fullName evidence="6">Sporulation membrane protein YtaF</fullName>
    </submittedName>
</protein>
<dbReference type="AlphaFoldDB" id="A0A8J2YE38"/>
<keyword evidence="2 5" id="KW-0812">Transmembrane</keyword>
<evidence type="ECO:0000256" key="2">
    <source>
        <dbReference type="ARBA" id="ARBA00022692"/>
    </source>
</evidence>
<evidence type="ECO:0000313" key="7">
    <source>
        <dbReference type="Proteomes" id="UP000625210"/>
    </source>
</evidence>
<dbReference type="NCBIfam" id="TIGR02840">
    <property type="entry name" value="spore_YtaF"/>
    <property type="match status" value="1"/>
</dbReference>
<proteinExistence type="predicted"/>
<feature type="transmembrane region" description="Helical" evidence="5">
    <location>
        <begin position="30"/>
        <end position="53"/>
    </location>
</feature>
<reference evidence="6" key="1">
    <citation type="journal article" date="2014" name="Int. J. Syst. Evol. Microbiol.">
        <title>Complete genome sequence of Corynebacterium casei LMG S-19264T (=DSM 44701T), isolated from a smear-ripened cheese.</title>
        <authorList>
            <consortium name="US DOE Joint Genome Institute (JGI-PGF)"/>
            <person name="Walter F."/>
            <person name="Albersmeier A."/>
            <person name="Kalinowski J."/>
            <person name="Ruckert C."/>
        </authorList>
    </citation>
    <scope>NUCLEOTIDE SEQUENCE</scope>
    <source>
        <strain evidence="6">CGMCC 1.15179</strain>
    </source>
</reference>
<dbReference type="Proteomes" id="UP000625210">
    <property type="component" value="Unassembled WGS sequence"/>
</dbReference>
<dbReference type="PANTHER" id="PTHR35529:SF2">
    <property type="entry name" value="SPORULATION PROTEIN YTAF-RELATED"/>
    <property type="match status" value="1"/>
</dbReference>
<evidence type="ECO:0000256" key="4">
    <source>
        <dbReference type="ARBA" id="ARBA00023136"/>
    </source>
</evidence>
<keyword evidence="1" id="KW-1003">Cell membrane</keyword>
<sequence>MWSLFSLIFLTLAVSLDSFGAGITYGLRKIRLPLLSVIIIGCCSGAMIVLSMYTGQWLAQWIAPGTAEKAGGTLLCLLGIWGLIQAGRNTVSSSLRKEDALREETVAPARLLSLEIRRLGLVIQILKTPAVADIDRSGTISPGEAVWLGTALSLDAFGAGVGAALMGHSPWTAAGMIVCACAVFLIAGIKLGFCFVRRDPAGMLSYLPGLLLLILGLTRFF</sequence>
<dbReference type="PANTHER" id="PTHR35529">
    <property type="entry name" value="MANGANESE EFFLUX PUMP MNTP-RELATED"/>
    <property type="match status" value="1"/>
</dbReference>
<reference evidence="6" key="2">
    <citation type="submission" date="2020-09" db="EMBL/GenBank/DDBJ databases">
        <authorList>
            <person name="Sun Q."/>
            <person name="Zhou Y."/>
        </authorList>
    </citation>
    <scope>NUCLEOTIDE SEQUENCE</scope>
    <source>
        <strain evidence="6">CGMCC 1.15179</strain>
    </source>
</reference>
<gene>
    <name evidence="6" type="ORF">GCM10011571_19070</name>
</gene>
<dbReference type="RefSeq" id="WP_188647662.1">
    <property type="nucleotide sequence ID" value="NZ_BMHQ01000006.1"/>
</dbReference>
<keyword evidence="7" id="KW-1185">Reference proteome</keyword>
<feature type="transmembrane region" description="Helical" evidence="5">
    <location>
        <begin position="171"/>
        <end position="196"/>
    </location>
</feature>
<evidence type="ECO:0000256" key="5">
    <source>
        <dbReference type="SAM" id="Phobius"/>
    </source>
</evidence>
<dbReference type="InterPro" id="IPR014205">
    <property type="entry name" value="Spore_YtaF"/>
</dbReference>
<feature type="transmembrane region" description="Helical" evidence="5">
    <location>
        <begin position="203"/>
        <end position="220"/>
    </location>
</feature>
<feature type="transmembrane region" description="Helical" evidence="5">
    <location>
        <begin position="145"/>
        <end position="165"/>
    </location>
</feature>
<organism evidence="6 7">
    <name type="scientific">Marinithermofilum abyssi</name>
    <dbReference type="NCBI Taxonomy" id="1571185"/>
    <lineage>
        <taxon>Bacteria</taxon>
        <taxon>Bacillati</taxon>
        <taxon>Bacillota</taxon>
        <taxon>Bacilli</taxon>
        <taxon>Bacillales</taxon>
        <taxon>Thermoactinomycetaceae</taxon>
        <taxon>Marinithermofilum</taxon>
    </lineage>
</organism>
<comment type="caution">
    <text evidence="6">The sequence shown here is derived from an EMBL/GenBank/DDBJ whole genome shotgun (WGS) entry which is preliminary data.</text>
</comment>
<accession>A0A8J2YE38</accession>
<keyword evidence="4 5" id="KW-0472">Membrane</keyword>
<keyword evidence="3 5" id="KW-1133">Transmembrane helix</keyword>
<evidence type="ECO:0000313" key="6">
    <source>
        <dbReference type="EMBL" id="GGE17546.1"/>
    </source>
</evidence>
<dbReference type="Pfam" id="PF02659">
    <property type="entry name" value="Mntp"/>
    <property type="match status" value="2"/>
</dbReference>
<dbReference type="EMBL" id="BMHQ01000006">
    <property type="protein sequence ID" value="GGE17546.1"/>
    <property type="molecule type" value="Genomic_DNA"/>
</dbReference>
<evidence type="ECO:0000256" key="3">
    <source>
        <dbReference type="ARBA" id="ARBA00022989"/>
    </source>
</evidence>